<protein>
    <submittedName>
        <fullName evidence="3">Helix-turn-helix domain-containing protein</fullName>
    </submittedName>
</protein>
<dbReference type="SUPFAM" id="SSF46689">
    <property type="entry name" value="Homeodomain-like"/>
    <property type="match status" value="1"/>
</dbReference>
<evidence type="ECO:0000256" key="1">
    <source>
        <dbReference type="ARBA" id="ARBA00023125"/>
    </source>
</evidence>
<evidence type="ECO:0000259" key="2">
    <source>
        <dbReference type="Pfam" id="PF00440"/>
    </source>
</evidence>
<gene>
    <name evidence="3" type="ORF">RQP50_12790</name>
</gene>
<dbReference type="Proteomes" id="UP001250538">
    <property type="component" value="Unassembled WGS sequence"/>
</dbReference>
<reference evidence="4" key="1">
    <citation type="submission" date="2023-09" db="EMBL/GenBank/DDBJ databases">
        <title>Paenibacillus sp. chi10 Genome sequencing and assembly.</title>
        <authorList>
            <person name="Kim I."/>
        </authorList>
    </citation>
    <scope>NUCLEOTIDE SEQUENCE [LARGE SCALE GENOMIC DNA]</scope>
    <source>
        <strain evidence="4">chi10</strain>
    </source>
</reference>
<dbReference type="InterPro" id="IPR001647">
    <property type="entry name" value="HTH_TetR"/>
</dbReference>
<dbReference type="RefSeq" id="WP_227774885.1">
    <property type="nucleotide sequence ID" value="NZ_JAVYAA010000002.1"/>
</dbReference>
<name>A0AAJ2JWB9_9BACL</name>
<dbReference type="Pfam" id="PF00440">
    <property type="entry name" value="TetR_N"/>
    <property type="match status" value="1"/>
</dbReference>
<dbReference type="InterPro" id="IPR009057">
    <property type="entry name" value="Homeodomain-like_sf"/>
</dbReference>
<proteinExistence type="predicted"/>
<dbReference type="AlphaFoldDB" id="A0AAJ2JWB9"/>
<sequence length="69" mass="7720">MSPRTKEQDEEIRKQRKQEILQAAMLVYADKGYSAAEVGDIAARAGLARGLMYHYVDFPLLDTTVSSSQ</sequence>
<feature type="domain" description="HTH tetR-type" evidence="2">
    <location>
        <begin position="20"/>
        <end position="55"/>
    </location>
</feature>
<comment type="caution">
    <text evidence="3">The sequence shown here is derived from an EMBL/GenBank/DDBJ whole genome shotgun (WGS) entry which is preliminary data.</text>
</comment>
<evidence type="ECO:0000313" key="3">
    <source>
        <dbReference type="EMBL" id="MDT8977121.1"/>
    </source>
</evidence>
<accession>A0AAJ2JWB9</accession>
<evidence type="ECO:0000313" key="4">
    <source>
        <dbReference type="Proteomes" id="UP001250538"/>
    </source>
</evidence>
<organism evidence="3 4">
    <name type="scientific">Paenibacillus suaedae</name>
    <dbReference type="NCBI Taxonomy" id="3077233"/>
    <lineage>
        <taxon>Bacteria</taxon>
        <taxon>Bacillati</taxon>
        <taxon>Bacillota</taxon>
        <taxon>Bacilli</taxon>
        <taxon>Bacillales</taxon>
        <taxon>Paenibacillaceae</taxon>
        <taxon>Paenibacillus</taxon>
    </lineage>
</organism>
<dbReference type="GO" id="GO:0003677">
    <property type="term" value="F:DNA binding"/>
    <property type="evidence" value="ECO:0007669"/>
    <property type="project" value="UniProtKB-KW"/>
</dbReference>
<dbReference type="EMBL" id="JAVYAA010000002">
    <property type="protein sequence ID" value="MDT8977121.1"/>
    <property type="molecule type" value="Genomic_DNA"/>
</dbReference>
<keyword evidence="1" id="KW-0238">DNA-binding</keyword>
<keyword evidence="4" id="KW-1185">Reference proteome</keyword>
<dbReference type="Gene3D" id="1.10.10.60">
    <property type="entry name" value="Homeodomain-like"/>
    <property type="match status" value="1"/>
</dbReference>